<protein>
    <recommendedName>
        <fullName evidence="2">F-box domain-containing protein</fullName>
    </recommendedName>
</protein>
<sequence length="386" mass="43012">MNHLNHLPSELISSILSYVDKQDLCKCSLVDKSFYKATLPLLWQKLTIDNQGTLHTMTRILEASTSSSSATVLGELVRSVTIKALLSDDDLLAFIKHVPLITHLSLKKAYYISDDSLVQVPGLVPHLTHLDIYRADITQRSMEAIGHCPLQQLTLIRCDDLESNMFASLTRCSSTLTSLDISYRSLHGLETPDMAQQAVANLMALHHLTYFHIYCRPEQDSSPFINALFDDVPFMAPWPELTSLDLYPCRDVTDTMAIALLQAQPKLTHVGLCDSQITDKTLDAIATCLPEVVKVDVTCNPGITPDGLRRLVKTCRKLEIVYCYSCEIYPEDFPELDNSKMIVGPDYPDGEFPLQVRSLVGGAFNSDVDTDADTDTDADFDAHNEQ</sequence>
<dbReference type="STRING" id="90262.A0A1X2I091"/>
<evidence type="ECO:0000313" key="4">
    <source>
        <dbReference type="Proteomes" id="UP000193560"/>
    </source>
</evidence>
<gene>
    <name evidence="3" type="ORF">BCR42DRAFT_178149</name>
</gene>
<dbReference type="InterPro" id="IPR032675">
    <property type="entry name" value="LRR_dom_sf"/>
</dbReference>
<dbReference type="Gene3D" id="3.80.10.10">
    <property type="entry name" value="Ribonuclease Inhibitor"/>
    <property type="match status" value="1"/>
</dbReference>
<dbReference type="OrthoDB" id="10257471at2759"/>
<dbReference type="Gene3D" id="1.20.1280.50">
    <property type="match status" value="1"/>
</dbReference>
<dbReference type="InterPro" id="IPR036047">
    <property type="entry name" value="F-box-like_dom_sf"/>
</dbReference>
<dbReference type="EMBL" id="MCGE01000043">
    <property type="protein sequence ID" value="ORZ05598.1"/>
    <property type="molecule type" value="Genomic_DNA"/>
</dbReference>
<dbReference type="SMART" id="SM00256">
    <property type="entry name" value="FBOX"/>
    <property type="match status" value="1"/>
</dbReference>
<proteinExistence type="predicted"/>
<keyword evidence="4" id="KW-1185">Reference proteome</keyword>
<feature type="domain" description="F-box" evidence="2">
    <location>
        <begin position="1"/>
        <end position="46"/>
    </location>
</feature>
<organism evidence="3 4">
    <name type="scientific">Absidia repens</name>
    <dbReference type="NCBI Taxonomy" id="90262"/>
    <lineage>
        <taxon>Eukaryota</taxon>
        <taxon>Fungi</taxon>
        <taxon>Fungi incertae sedis</taxon>
        <taxon>Mucoromycota</taxon>
        <taxon>Mucoromycotina</taxon>
        <taxon>Mucoromycetes</taxon>
        <taxon>Mucorales</taxon>
        <taxon>Cunninghamellaceae</taxon>
        <taxon>Absidia</taxon>
    </lineage>
</organism>
<name>A0A1X2I091_9FUNG</name>
<dbReference type="PANTHER" id="PTHR13318">
    <property type="entry name" value="PARTNER OF PAIRED, ISOFORM B-RELATED"/>
    <property type="match status" value="1"/>
</dbReference>
<reference evidence="3 4" key="1">
    <citation type="submission" date="2016-07" db="EMBL/GenBank/DDBJ databases">
        <title>Pervasive Adenine N6-methylation of Active Genes in Fungi.</title>
        <authorList>
            <consortium name="DOE Joint Genome Institute"/>
            <person name="Mondo S.J."/>
            <person name="Dannebaum R.O."/>
            <person name="Kuo R.C."/>
            <person name="Labutti K."/>
            <person name="Haridas S."/>
            <person name="Kuo A."/>
            <person name="Salamov A."/>
            <person name="Ahrendt S.R."/>
            <person name="Lipzen A."/>
            <person name="Sullivan W."/>
            <person name="Andreopoulos W.B."/>
            <person name="Clum A."/>
            <person name="Lindquist E."/>
            <person name="Daum C."/>
            <person name="Ramamoorthy G.K."/>
            <person name="Gryganskyi A."/>
            <person name="Culley D."/>
            <person name="Magnuson J.K."/>
            <person name="James T.Y."/>
            <person name="O'Malley M.A."/>
            <person name="Stajich J.E."/>
            <person name="Spatafora J.W."/>
            <person name="Visel A."/>
            <person name="Grigoriev I.V."/>
        </authorList>
    </citation>
    <scope>NUCLEOTIDE SEQUENCE [LARGE SCALE GENOMIC DNA]</scope>
    <source>
        <strain evidence="3 4">NRRL 1336</strain>
    </source>
</reference>
<dbReference type="GO" id="GO:0019005">
    <property type="term" value="C:SCF ubiquitin ligase complex"/>
    <property type="evidence" value="ECO:0007669"/>
    <property type="project" value="TreeGrafter"/>
</dbReference>
<accession>A0A1X2I091</accession>
<dbReference type="SUPFAM" id="SSF52047">
    <property type="entry name" value="RNI-like"/>
    <property type="match status" value="1"/>
</dbReference>
<dbReference type="Proteomes" id="UP000193560">
    <property type="component" value="Unassembled WGS sequence"/>
</dbReference>
<feature type="region of interest" description="Disordered" evidence="1">
    <location>
        <begin position="367"/>
        <end position="386"/>
    </location>
</feature>
<dbReference type="InterPro" id="IPR006553">
    <property type="entry name" value="Leu-rich_rpt_Cys-con_subtyp"/>
</dbReference>
<comment type="caution">
    <text evidence="3">The sequence shown here is derived from an EMBL/GenBank/DDBJ whole genome shotgun (WGS) entry which is preliminary data.</text>
</comment>
<evidence type="ECO:0000313" key="3">
    <source>
        <dbReference type="EMBL" id="ORZ05598.1"/>
    </source>
</evidence>
<dbReference type="InterPro" id="IPR001810">
    <property type="entry name" value="F-box_dom"/>
</dbReference>
<evidence type="ECO:0000256" key="1">
    <source>
        <dbReference type="SAM" id="MobiDB-lite"/>
    </source>
</evidence>
<dbReference type="Pfam" id="PF12937">
    <property type="entry name" value="F-box-like"/>
    <property type="match status" value="1"/>
</dbReference>
<dbReference type="GO" id="GO:0031146">
    <property type="term" value="P:SCF-dependent proteasomal ubiquitin-dependent protein catabolic process"/>
    <property type="evidence" value="ECO:0007669"/>
    <property type="project" value="TreeGrafter"/>
</dbReference>
<dbReference type="PROSITE" id="PS50181">
    <property type="entry name" value="FBOX"/>
    <property type="match status" value="1"/>
</dbReference>
<dbReference type="SMART" id="SM00367">
    <property type="entry name" value="LRR_CC"/>
    <property type="match status" value="5"/>
</dbReference>
<dbReference type="SUPFAM" id="SSF81383">
    <property type="entry name" value="F-box domain"/>
    <property type="match status" value="1"/>
</dbReference>
<evidence type="ECO:0000259" key="2">
    <source>
        <dbReference type="PROSITE" id="PS50181"/>
    </source>
</evidence>
<feature type="compositionally biased region" description="Acidic residues" evidence="1">
    <location>
        <begin position="368"/>
        <end position="379"/>
    </location>
</feature>
<dbReference type="AlphaFoldDB" id="A0A1X2I091"/>